<organism evidence="1 2">
    <name type="scientific">Daphnia magna</name>
    <dbReference type="NCBI Taxonomy" id="35525"/>
    <lineage>
        <taxon>Eukaryota</taxon>
        <taxon>Metazoa</taxon>
        <taxon>Ecdysozoa</taxon>
        <taxon>Arthropoda</taxon>
        <taxon>Crustacea</taxon>
        <taxon>Branchiopoda</taxon>
        <taxon>Diplostraca</taxon>
        <taxon>Cladocera</taxon>
        <taxon>Anomopoda</taxon>
        <taxon>Daphniidae</taxon>
        <taxon>Daphnia</taxon>
    </lineage>
</organism>
<protein>
    <submittedName>
        <fullName evidence="1">Uncharacterized protein</fullName>
    </submittedName>
</protein>
<evidence type="ECO:0000313" key="1">
    <source>
        <dbReference type="EMBL" id="KAK4014281.1"/>
    </source>
</evidence>
<dbReference type="EMBL" id="JAOYFB010000004">
    <property type="protein sequence ID" value="KAK4014281.1"/>
    <property type="molecule type" value="Genomic_DNA"/>
</dbReference>
<name>A0ABQ9ZN25_9CRUS</name>
<dbReference type="Proteomes" id="UP001234178">
    <property type="component" value="Unassembled WGS sequence"/>
</dbReference>
<comment type="caution">
    <text evidence="1">The sequence shown here is derived from an EMBL/GenBank/DDBJ whole genome shotgun (WGS) entry which is preliminary data.</text>
</comment>
<accession>A0ABQ9ZN25</accession>
<gene>
    <name evidence="1" type="ORF">OUZ56_026812</name>
</gene>
<sequence length="70" mass="7691">MASGILQNRSVNLNTSRLRFGKIKGTHRYRIAYGAIGKTEEVRRILGQNGPAATFESTPAVVDSFTPQKL</sequence>
<keyword evidence="2" id="KW-1185">Reference proteome</keyword>
<evidence type="ECO:0000313" key="2">
    <source>
        <dbReference type="Proteomes" id="UP001234178"/>
    </source>
</evidence>
<reference evidence="1 2" key="1">
    <citation type="journal article" date="2023" name="Nucleic Acids Res.">
        <title>The hologenome of Daphnia magna reveals possible DNA methylation and microbiome-mediated evolution of the host genome.</title>
        <authorList>
            <person name="Chaturvedi A."/>
            <person name="Li X."/>
            <person name="Dhandapani V."/>
            <person name="Marshall H."/>
            <person name="Kissane S."/>
            <person name="Cuenca-Cambronero M."/>
            <person name="Asole G."/>
            <person name="Calvet F."/>
            <person name="Ruiz-Romero M."/>
            <person name="Marangio P."/>
            <person name="Guigo R."/>
            <person name="Rago D."/>
            <person name="Mirbahai L."/>
            <person name="Eastwood N."/>
            <person name="Colbourne J.K."/>
            <person name="Zhou J."/>
            <person name="Mallon E."/>
            <person name="Orsini L."/>
        </authorList>
    </citation>
    <scope>NUCLEOTIDE SEQUENCE [LARGE SCALE GENOMIC DNA]</scope>
    <source>
        <strain evidence="1">LRV0_1</strain>
    </source>
</reference>
<proteinExistence type="predicted"/>